<keyword evidence="3" id="KW-1185">Reference proteome</keyword>
<evidence type="ECO:0000256" key="1">
    <source>
        <dbReference type="SAM" id="MobiDB-lite"/>
    </source>
</evidence>
<gene>
    <name evidence="2" type="ORF">GSOID_T00007263001</name>
</gene>
<evidence type="ECO:0000313" key="2">
    <source>
        <dbReference type="EMBL" id="CBY14277.1"/>
    </source>
</evidence>
<feature type="compositionally biased region" description="Basic and acidic residues" evidence="1">
    <location>
        <begin position="29"/>
        <end position="53"/>
    </location>
</feature>
<proteinExistence type="predicted"/>
<dbReference type="EMBL" id="FN653270">
    <property type="protein sequence ID" value="CBY14277.1"/>
    <property type="molecule type" value="Genomic_DNA"/>
</dbReference>
<name>E4XX83_OIKDI</name>
<evidence type="ECO:0000313" key="3">
    <source>
        <dbReference type="Proteomes" id="UP000001307"/>
    </source>
</evidence>
<feature type="region of interest" description="Disordered" evidence="1">
    <location>
        <begin position="178"/>
        <end position="200"/>
    </location>
</feature>
<organism evidence="2">
    <name type="scientific">Oikopleura dioica</name>
    <name type="common">Tunicate</name>
    <dbReference type="NCBI Taxonomy" id="34765"/>
    <lineage>
        <taxon>Eukaryota</taxon>
        <taxon>Metazoa</taxon>
        <taxon>Chordata</taxon>
        <taxon>Tunicata</taxon>
        <taxon>Appendicularia</taxon>
        <taxon>Copelata</taxon>
        <taxon>Oikopleuridae</taxon>
        <taxon>Oikopleura</taxon>
    </lineage>
</organism>
<dbReference type="AlphaFoldDB" id="E4XX83"/>
<sequence>MFTRRQAQKLQNDVARMRQASELLSKVLESVEGKEEPEVSRSEPNDDRKRKLSVDSQTPARAGEKKRRGLVGRIFHRSHGATAAAAVDTPSSSIQEHRVEETVTLPRIQGDRVADAHIATIQQLCGRLPPHMSKIIVDEIRRQAARLDDLERSFYTDVMEQRVLVSIRTTSGTCMTIRGGNWPTEPAAAATQDNNEDSSR</sequence>
<dbReference type="InParanoid" id="E4XX83"/>
<protein>
    <submittedName>
        <fullName evidence="2">Uncharacterized protein</fullName>
    </submittedName>
</protein>
<feature type="region of interest" description="Disordered" evidence="1">
    <location>
        <begin position="28"/>
        <end position="70"/>
    </location>
</feature>
<dbReference type="Proteomes" id="UP000001307">
    <property type="component" value="Unassembled WGS sequence"/>
</dbReference>
<accession>E4XX83</accession>
<reference evidence="2" key="1">
    <citation type="journal article" date="2010" name="Science">
        <title>Plasticity of animal genome architecture unmasked by rapid evolution of a pelagic tunicate.</title>
        <authorList>
            <person name="Denoeud F."/>
            <person name="Henriet S."/>
            <person name="Mungpakdee S."/>
            <person name="Aury J.M."/>
            <person name="Da Silva C."/>
            <person name="Brinkmann H."/>
            <person name="Mikhaleva J."/>
            <person name="Olsen L.C."/>
            <person name="Jubin C."/>
            <person name="Canestro C."/>
            <person name="Bouquet J.M."/>
            <person name="Danks G."/>
            <person name="Poulain J."/>
            <person name="Campsteijn C."/>
            <person name="Adamski M."/>
            <person name="Cross I."/>
            <person name="Yadetie F."/>
            <person name="Muffato M."/>
            <person name="Louis A."/>
            <person name="Butcher S."/>
            <person name="Tsagkogeorga G."/>
            <person name="Konrad A."/>
            <person name="Singh S."/>
            <person name="Jensen M.F."/>
            <person name="Cong E.H."/>
            <person name="Eikeseth-Otteraa H."/>
            <person name="Noel B."/>
            <person name="Anthouard V."/>
            <person name="Porcel B.M."/>
            <person name="Kachouri-Lafond R."/>
            <person name="Nishino A."/>
            <person name="Ugolini M."/>
            <person name="Chourrout P."/>
            <person name="Nishida H."/>
            <person name="Aasland R."/>
            <person name="Huzurbazar S."/>
            <person name="Westhof E."/>
            <person name="Delsuc F."/>
            <person name="Lehrach H."/>
            <person name="Reinhardt R."/>
            <person name="Weissenbach J."/>
            <person name="Roy S.W."/>
            <person name="Artiguenave F."/>
            <person name="Postlethwait J.H."/>
            <person name="Manak J.R."/>
            <person name="Thompson E.M."/>
            <person name="Jaillon O."/>
            <person name="Du Pasquier L."/>
            <person name="Boudinot P."/>
            <person name="Liberles D.A."/>
            <person name="Volff J.N."/>
            <person name="Philippe H."/>
            <person name="Lenhard B."/>
            <person name="Roest Crollius H."/>
            <person name="Wincker P."/>
            <person name="Chourrout D."/>
        </authorList>
    </citation>
    <scope>NUCLEOTIDE SEQUENCE [LARGE SCALE GENOMIC DNA]</scope>
</reference>